<evidence type="ECO:0008006" key="13">
    <source>
        <dbReference type="Google" id="ProtNLM"/>
    </source>
</evidence>
<evidence type="ECO:0000256" key="7">
    <source>
        <dbReference type="ARBA" id="ARBA00022989"/>
    </source>
</evidence>
<dbReference type="GO" id="GO:0006493">
    <property type="term" value="P:protein O-linked glycosylation"/>
    <property type="evidence" value="ECO:0007669"/>
    <property type="project" value="TreeGrafter"/>
</dbReference>
<keyword evidence="8" id="KW-0472">Membrane</keyword>
<feature type="signal peptide" evidence="10">
    <location>
        <begin position="1"/>
        <end position="26"/>
    </location>
</feature>
<keyword evidence="6" id="KW-0735">Signal-anchor</keyword>
<dbReference type="PANTHER" id="PTHR31392">
    <property type="entry name" value="ALPHA-1,3-MANNOSYLTRANSFERASE MNN1-RELATED"/>
    <property type="match status" value="1"/>
</dbReference>
<name>A0A1V9YJ46_ACHHY</name>
<dbReference type="InterPro" id="IPR022751">
    <property type="entry name" value="Alpha_mannosyltransferase"/>
</dbReference>
<evidence type="ECO:0000256" key="9">
    <source>
        <dbReference type="ARBA" id="ARBA00023180"/>
    </source>
</evidence>
<dbReference type="OrthoDB" id="430354at2759"/>
<dbReference type="AlphaFoldDB" id="A0A1V9YJ46"/>
<keyword evidence="12" id="KW-1185">Reference proteome</keyword>
<dbReference type="GO" id="GO:0005794">
    <property type="term" value="C:Golgi apparatus"/>
    <property type="evidence" value="ECO:0007669"/>
    <property type="project" value="TreeGrafter"/>
</dbReference>
<dbReference type="STRING" id="1202772.A0A1V9YJ46"/>
<keyword evidence="10" id="KW-0732">Signal</keyword>
<dbReference type="EMBL" id="JNBR01001604">
    <property type="protein sequence ID" value="OQR85739.1"/>
    <property type="molecule type" value="Genomic_DNA"/>
</dbReference>
<comment type="subcellular location">
    <subcellularLocation>
        <location evidence="1">Membrane</location>
        <topology evidence="1">Single-pass type II membrane protein</topology>
    </subcellularLocation>
</comment>
<evidence type="ECO:0000256" key="6">
    <source>
        <dbReference type="ARBA" id="ARBA00022968"/>
    </source>
</evidence>
<evidence type="ECO:0000256" key="4">
    <source>
        <dbReference type="ARBA" id="ARBA00022679"/>
    </source>
</evidence>
<keyword evidence="7" id="KW-1133">Transmembrane helix</keyword>
<evidence type="ECO:0000313" key="12">
    <source>
        <dbReference type="Proteomes" id="UP000243579"/>
    </source>
</evidence>
<comment type="similarity">
    <text evidence="2">Belongs to the MNN1/MNT family.</text>
</comment>
<evidence type="ECO:0000256" key="5">
    <source>
        <dbReference type="ARBA" id="ARBA00022692"/>
    </source>
</evidence>
<keyword evidence="3" id="KW-0328">Glycosyltransferase</keyword>
<keyword evidence="4" id="KW-0808">Transferase</keyword>
<evidence type="ECO:0000313" key="11">
    <source>
        <dbReference type="EMBL" id="OQR85739.1"/>
    </source>
</evidence>
<feature type="chain" id="PRO_5012912819" description="Secreted protein" evidence="10">
    <location>
        <begin position="27"/>
        <end position="451"/>
    </location>
</feature>
<evidence type="ECO:0000256" key="10">
    <source>
        <dbReference type="SAM" id="SignalP"/>
    </source>
</evidence>
<accession>A0A1V9YJ46</accession>
<comment type="caution">
    <text evidence="11">The sequence shown here is derived from an EMBL/GenBank/DDBJ whole genome shotgun (WGS) entry which is preliminary data.</text>
</comment>
<sequence>MALSARGRCIMRLLAVQLMTFCLVLSVWDFQETGTPPMAFMHESLGKWHSVVVPSDILESNASSANPHNRGVVVVIHQENFAAALSLVRELACLGADLPVELHHCGAPEFPPDLAVALKHPALAHARLVDACELATARGLPHPGLYSKAARAWLMPLAVLVSEFDHVMVLDAHALVLRDPTPMWTHPGYETTGSFFFRQRDLVPADLSKSRFTHLLRKYSDLYVRDRSILASSLGLSANFSAALNGSSQSLRLVDPAFFLMHKTRHGDRLPARLKQLLMHVRTDSAFDWRSSHSRRGGAQRVLVTPPDCVFFLFELLHQPTHLAALGASTLDAARDVQLHPTVFCGPVAQYLLGNASQDLLYVHGATLLDPQPKGFSEQHYSYMGYNDVPSYVTTPRPPQPIKQLPEFPTCDAGVQQFEPLSASFYMALARRRAHYHALALGTYHGLATCS</sequence>
<protein>
    <recommendedName>
        <fullName evidence="13">Secreted protein</fullName>
    </recommendedName>
</protein>
<keyword evidence="9" id="KW-0325">Glycoprotein</keyword>
<dbReference type="GO" id="GO:0016020">
    <property type="term" value="C:membrane"/>
    <property type="evidence" value="ECO:0007669"/>
    <property type="project" value="UniProtKB-SubCell"/>
</dbReference>
<dbReference type="Pfam" id="PF11051">
    <property type="entry name" value="Mannosyl_trans3"/>
    <property type="match status" value="1"/>
</dbReference>
<evidence type="ECO:0000256" key="3">
    <source>
        <dbReference type="ARBA" id="ARBA00022676"/>
    </source>
</evidence>
<reference evidence="11 12" key="1">
    <citation type="journal article" date="2014" name="Genome Biol. Evol.">
        <title>The secreted proteins of Achlya hypogyna and Thraustotheca clavata identify the ancestral oomycete secretome and reveal gene acquisitions by horizontal gene transfer.</title>
        <authorList>
            <person name="Misner I."/>
            <person name="Blouin N."/>
            <person name="Leonard G."/>
            <person name="Richards T.A."/>
            <person name="Lane C.E."/>
        </authorList>
    </citation>
    <scope>NUCLEOTIDE SEQUENCE [LARGE SCALE GENOMIC DNA]</scope>
    <source>
        <strain evidence="11 12">ATCC 48635</strain>
    </source>
</reference>
<dbReference type="PANTHER" id="PTHR31392:SF1">
    <property type="entry name" value="ALPHA-1,3-MANNOSYLTRANSFERASE MNN1-RELATED"/>
    <property type="match status" value="1"/>
</dbReference>
<evidence type="ECO:0000256" key="1">
    <source>
        <dbReference type="ARBA" id="ARBA00004606"/>
    </source>
</evidence>
<keyword evidence="5" id="KW-0812">Transmembrane</keyword>
<proteinExistence type="inferred from homology"/>
<organism evidence="11 12">
    <name type="scientific">Achlya hypogyna</name>
    <name type="common">Oomycete</name>
    <name type="synonym">Protoachlya hypogyna</name>
    <dbReference type="NCBI Taxonomy" id="1202772"/>
    <lineage>
        <taxon>Eukaryota</taxon>
        <taxon>Sar</taxon>
        <taxon>Stramenopiles</taxon>
        <taxon>Oomycota</taxon>
        <taxon>Saprolegniomycetes</taxon>
        <taxon>Saprolegniales</taxon>
        <taxon>Achlyaceae</taxon>
        <taxon>Achlya</taxon>
    </lineage>
</organism>
<dbReference type="GO" id="GO:0000033">
    <property type="term" value="F:alpha-1,3-mannosyltransferase activity"/>
    <property type="evidence" value="ECO:0007669"/>
    <property type="project" value="TreeGrafter"/>
</dbReference>
<dbReference type="Proteomes" id="UP000243579">
    <property type="component" value="Unassembled WGS sequence"/>
</dbReference>
<gene>
    <name evidence="11" type="ORF">ACHHYP_11462</name>
</gene>
<evidence type="ECO:0000256" key="8">
    <source>
        <dbReference type="ARBA" id="ARBA00023136"/>
    </source>
</evidence>
<evidence type="ECO:0000256" key="2">
    <source>
        <dbReference type="ARBA" id="ARBA00009105"/>
    </source>
</evidence>